<reference evidence="10 11" key="1">
    <citation type="journal article" date="2016" name="Nat. Commun.">
        <title>Thousands of microbial genomes shed light on interconnected biogeochemical processes in an aquifer system.</title>
        <authorList>
            <person name="Anantharaman K."/>
            <person name="Brown C.T."/>
            <person name="Hug L.A."/>
            <person name="Sharon I."/>
            <person name="Castelle C.J."/>
            <person name="Probst A.J."/>
            <person name="Thomas B.C."/>
            <person name="Singh A."/>
            <person name="Wilkins M.J."/>
            <person name="Karaoz U."/>
            <person name="Brodie E.L."/>
            <person name="Williams K.H."/>
            <person name="Hubbard S.S."/>
            <person name="Banfield J.F."/>
        </authorList>
    </citation>
    <scope>NUCLEOTIDE SEQUENCE [LARGE SCALE GENOMIC DNA]</scope>
</reference>
<feature type="domain" description="Cation efflux protein transmembrane" evidence="8">
    <location>
        <begin position="18"/>
        <end position="208"/>
    </location>
</feature>
<dbReference type="InterPro" id="IPR058533">
    <property type="entry name" value="Cation_efflux_TM"/>
</dbReference>
<proteinExistence type="inferred from homology"/>
<evidence type="ECO:0000259" key="8">
    <source>
        <dbReference type="Pfam" id="PF01545"/>
    </source>
</evidence>
<evidence type="ECO:0000256" key="5">
    <source>
        <dbReference type="ARBA" id="ARBA00022989"/>
    </source>
</evidence>
<accession>A0A1F6TRH1</accession>
<keyword evidence="3" id="KW-0813">Transport</keyword>
<dbReference type="InterPro" id="IPR036837">
    <property type="entry name" value="Cation_efflux_CTD_sf"/>
</dbReference>
<dbReference type="AlphaFoldDB" id="A0A1F6TRH1"/>
<protein>
    <submittedName>
        <fullName evidence="10">Uncharacterized protein</fullName>
    </submittedName>
</protein>
<feature type="domain" description="Cation efflux protein cytoplasmic" evidence="9">
    <location>
        <begin position="214"/>
        <end position="289"/>
    </location>
</feature>
<name>A0A1F6TRH1_9PROT</name>
<feature type="transmembrane region" description="Helical" evidence="7">
    <location>
        <begin position="12"/>
        <end position="34"/>
    </location>
</feature>
<dbReference type="SUPFAM" id="SSF161111">
    <property type="entry name" value="Cation efflux protein transmembrane domain-like"/>
    <property type="match status" value="1"/>
</dbReference>
<dbReference type="Proteomes" id="UP000178885">
    <property type="component" value="Unassembled WGS sequence"/>
</dbReference>
<dbReference type="Pfam" id="PF01545">
    <property type="entry name" value="Cation_efflux"/>
    <property type="match status" value="1"/>
</dbReference>
<dbReference type="GO" id="GO:0016020">
    <property type="term" value="C:membrane"/>
    <property type="evidence" value="ECO:0007669"/>
    <property type="project" value="UniProtKB-SubCell"/>
</dbReference>
<keyword evidence="4 7" id="KW-0812">Transmembrane</keyword>
<evidence type="ECO:0000313" key="10">
    <source>
        <dbReference type="EMBL" id="OGI47743.1"/>
    </source>
</evidence>
<comment type="similarity">
    <text evidence="2">Belongs to the cation diffusion facilitator (CDF) transporter (TC 2.A.4) family.</text>
</comment>
<keyword evidence="5 7" id="KW-1133">Transmembrane helix</keyword>
<dbReference type="PANTHER" id="PTHR43840:SF15">
    <property type="entry name" value="MITOCHONDRIAL METAL TRANSPORTER 1-RELATED"/>
    <property type="match status" value="1"/>
</dbReference>
<dbReference type="SUPFAM" id="SSF160240">
    <property type="entry name" value="Cation efflux protein cytoplasmic domain-like"/>
    <property type="match status" value="1"/>
</dbReference>
<evidence type="ECO:0000256" key="7">
    <source>
        <dbReference type="SAM" id="Phobius"/>
    </source>
</evidence>
<evidence type="ECO:0000256" key="3">
    <source>
        <dbReference type="ARBA" id="ARBA00022448"/>
    </source>
</evidence>
<sequence>YHDGDRYAASKRVTLMGAGANLVLTAAQVVIGLVGNSQALVADGMHTLSDLVTDLMVLFALKHGRKAADTEHPYGHARIETAVTMLLGVVLFAVGIGIAARAGINLATAQAFVPPAALALWTAVFTLAAKEAMYRYTMRVAVRHNSNMLRANAWHHRSDAVSSLIVVFGIGGSLLGFGYMDSIAAVVVALMVVKIGAALSWQSAKELVDTGLAPKDVETIRRTILSVSGVKALHMLRTRRLGEQALVDVHVLVDERLSVSEGHQISETVRARLMRDIGQVADALVHIDTEEDIQGPSCAGLPLRDEALKRLEHHFRRIPEAQQIDRATLHYLNGRIEVELLLPLAAVSGSEQARKLTEAFNQAVRDDRQFGQIKIMYF</sequence>
<evidence type="ECO:0000256" key="4">
    <source>
        <dbReference type="ARBA" id="ARBA00022692"/>
    </source>
</evidence>
<keyword evidence="6 7" id="KW-0472">Membrane</keyword>
<evidence type="ECO:0000313" key="11">
    <source>
        <dbReference type="Proteomes" id="UP000178885"/>
    </source>
</evidence>
<feature type="non-terminal residue" evidence="10">
    <location>
        <position position="1"/>
    </location>
</feature>
<feature type="transmembrane region" description="Helical" evidence="7">
    <location>
        <begin position="112"/>
        <end position="129"/>
    </location>
</feature>
<dbReference type="FunFam" id="1.20.1510.10:FF:000006">
    <property type="entry name" value="Divalent cation efflux transporter"/>
    <property type="match status" value="1"/>
</dbReference>
<gene>
    <name evidence="10" type="ORF">A2151_05495</name>
</gene>
<feature type="transmembrane region" description="Helical" evidence="7">
    <location>
        <begin position="40"/>
        <end position="61"/>
    </location>
</feature>
<evidence type="ECO:0000256" key="1">
    <source>
        <dbReference type="ARBA" id="ARBA00004141"/>
    </source>
</evidence>
<dbReference type="Pfam" id="PF16916">
    <property type="entry name" value="ZT_dimer"/>
    <property type="match status" value="1"/>
</dbReference>
<feature type="transmembrane region" description="Helical" evidence="7">
    <location>
        <begin position="160"/>
        <end position="177"/>
    </location>
</feature>
<dbReference type="STRING" id="1817760.A2151_05495"/>
<organism evidence="10 11">
    <name type="scientific">Candidatus Muproteobacteria bacterium RBG_16_65_34</name>
    <dbReference type="NCBI Taxonomy" id="1817760"/>
    <lineage>
        <taxon>Bacteria</taxon>
        <taxon>Pseudomonadati</taxon>
        <taxon>Pseudomonadota</taxon>
        <taxon>Candidatus Muproteobacteria</taxon>
    </lineage>
</organism>
<dbReference type="InterPro" id="IPR050291">
    <property type="entry name" value="CDF_Transporter"/>
</dbReference>
<dbReference type="InterPro" id="IPR027469">
    <property type="entry name" value="Cation_efflux_TMD_sf"/>
</dbReference>
<dbReference type="EMBL" id="MFSU01000047">
    <property type="protein sequence ID" value="OGI47743.1"/>
    <property type="molecule type" value="Genomic_DNA"/>
</dbReference>
<comment type="subcellular location">
    <subcellularLocation>
        <location evidence="1">Membrane</location>
        <topology evidence="1">Multi-pass membrane protein</topology>
    </subcellularLocation>
</comment>
<dbReference type="NCBIfam" id="TIGR01297">
    <property type="entry name" value="CDF"/>
    <property type="match status" value="1"/>
</dbReference>
<feature type="transmembrane region" description="Helical" evidence="7">
    <location>
        <begin position="82"/>
        <end position="100"/>
    </location>
</feature>
<evidence type="ECO:0000256" key="2">
    <source>
        <dbReference type="ARBA" id="ARBA00008114"/>
    </source>
</evidence>
<dbReference type="InterPro" id="IPR002524">
    <property type="entry name" value="Cation_efflux"/>
</dbReference>
<dbReference type="Gene3D" id="1.20.1510.10">
    <property type="entry name" value="Cation efflux protein transmembrane domain"/>
    <property type="match status" value="1"/>
</dbReference>
<feature type="transmembrane region" description="Helical" evidence="7">
    <location>
        <begin position="183"/>
        <end position="201"/>
    </location>
</feature>
<dbReference type="InterPro" id="IPR027470">
    <property type="entry name" value="Cation_efflux_CTD"/>
</dbReference>
<comment type="caution">
    <text evidence="10">The sequence shown here is derived from an EMBL/GenBank/DDBJ whole genome shotgun (WGS) entry which is preliminary data.</text>
</comment>
<dbReference type="Gene3D" id="3.30.70.1350">
    <property type="entry name" value="Cation efflux protein, cytoplasmic domain"/>
    <property type="match status" value="1"/>
</dbReference>
<evidence type="ECO:0000259" key="9">
    <source>
        <dbReference type="Pfam" id="PF16916"/>
    </source>
</evidence>
<dbReference type="GO" id="GO:0008324">
    <property type="term" value="F:monoatomic cation transmembrane transporter activity"/>
    <property type="evidence" value="ECO:0007669"/>
    <property type="project" value="InterPro"/>
</dbReference>
<evidence type="ECO:0000256" key="6">
    <source>
        <dbReference type="ARBA" id="ARBA00023136"/>
    </source>
</evidence>
<dbReference type="PANTHER" id="PTHR43840">
    <property type="entry name" value="MITOCHONDRIAL METAL TRANSPORTER 1-RELATED"/>
    <property type="match status" value="1"/>
</dbReference>